<dbReference type="RefSeq" id="WP_039799972.1">
    <property type="nucleotide sequence ID" value="NZ_NAEX01000184.1"/>
</dbReference>
<gene>
    <name evidence="3" type="ORF">BST63_39520</name>
    <name evidence="2" type="ORF">BSZ18_24145</name>
</gene>
<dbReference type="Proteomes" id="UP000193553">
    <property type="component" value="Unassembled WGS sequence"/>
</dbReference>
<evidence type="ECO:0000256" key="1">
    <source>
        <dbReference type="SAM" id="SignalP"/>
    </source>
</evidence>
<accession>A0A1X3FA11</accession>
<keyword evidence="5" id="KW-1185">Reference proteome</keyword>
<sequence>MFPAKLAASLLGSALLLTPVLARDDGRYDHSPLKSWFESLQSEFGKCCTDADGYIVSDADWESSRGRYRVLIDGEWVLVPDGAVVTEPNRFGRTMVWRHYIDGHPRVRCFMPGFMT</sequence>
<dbReference type="EMBL" id="NAFI01000181">
    <property type="protein sequence ID" value="OSJ05773.1"/>
    <property type="molecule type" value="Genomic_DNA"/>
</dbReference>
<proteinExistence type="predicted"/>
<reference evidence="4 5" key="1">
    <citation type="submission" date="2017-03" db="EMBL/GenBank/DDBJ databases">
        <title>Whole genome sequences of fourteen strains of Bradyrhizobium canariense and one strain of Bradyrhizobium japonicum isolated from Lupinus (Papilionoideae: Genisteae) species in Algeria.</title>
        <authorList>
            <person name="Crovadore J."/>
            <person name="Chekireb D."/>
            <person name="Brachmann A."/>
            <person name="Chablais R."/>
            <person name="Cochard B."/>
            <person name="Lefort F."/>
        </authorList>
    </citation>
    <scope>NUCLEOTIDE SEQUENCE [LARGE SCALE GENOMIC DNA]</scope>
    <source>
        <strain evidence="2 4">UBMA195</strain>
        <strain evidence="3 5">UBMAN05</strain>
    </source>
</reference>
<keyword evidence="1" id="KW-0732">Signal</keyword>
<evidence type="ECO:0000313" key="4">
    <source>
        <dbReference type="Proteomes" id="UP000193553"/>
    </source>
</evidence>
<feature type="signal peptide" evidence="1">
    <location>
        <begin position="1"/>
        <end position="22"/>
    </location>
</feature>
<name>A0A1X3FA11_9BRAD</name>
<feature type="chain" id="PRO_5011183009" evidence="1">
    <location>
        <begin position="23"/>
        <end position="116"/>
    </location>
</feature>
<dbReference type="OrthoDB" id="8249644at2"/>
<dbReference type="EMBL" id="NAFK01000178">
    <property type="protein sequence ID" value="OSJ20628.1"/>
    <property type="molecule type" value="Genomic_DNA"/>
</dbReference>
<comment type="caution">
    <text evidence="2">The sequence shown here is derived from an EMBL/GenBank/DDBJ whole genome shotgun (WGS) entry which is preliminary data.</text>
</comment>
<protein>
    <submittedName>
        <fullName evidence="2">Uncharacterized protein</fullName>
    </submittedName>
</protein>
<organism evidence="2 4">
    <name type="scientific">Bradyrhizobium canariense</name>
    <dbReference type="NCBI Taxonomy" id="255045"/>
    <lineage>
        <taxon>Bacteria</taxon>
        <taxon>Pseudomonadati</taxon>
        <taxon>Pseudomonadota</taxon>
        <taxon>Alphaproteobacteria</taxon>
        <taxon>Hyphomicrobiales</taxon>
        <taxon>Nitrobacteraceae</taxon>
        <taxon>Bradyrhizobium</taxon>
    </lineage>
</organism>
<evidence type="ECO:0000313" key="5">
    <source>
        <dbReference type="Proteomes" id="UP000193884"/>
    </source>
</evidence>
<evidence type="ECO:0000313" key="2">
    <source>
        <dbReference type="EMBL" id="OSJ05773.1"/>
    </source>
</evidence>
<dbReference type="Proteomes" id="UP000193884">
    <property type="component" value="Unassembled WGS sequence"/>
</dbReference>
<dbReference type="AlphaFoldDB" id="A0A1X3FA11"/>
<evidence type="ECO:0000313" key="3">
    <source>
        <dbReference type="EMBL" id="OSJ20628.1"/>
    </source>
</evidence>